<reference evidence="4" key="1">
    <citation type="submission" date="2017-09" db="EMBL/GenBank/DDBJ databases">
        <authorList>
            <person name="Varghese N."/>
            <person name="Submissions S."/>
        </authorList>
    </citation>
    <scope>NUCLEOTIDE SEQUENCE [LARGE SCALE GENOMIC DNA]</scope>
    <source>
        <strain evidence="4">CGMCC 1.12803</strain>
    </source>
</reference>
<organism evidence="3 4">
    <name type="scientific">Pedobacter xixiisoli</name>
    <dbReference type="NCBI Taxonomy" id="1476464"/>
    <lineage>
        <taxon>Bacteria</taxon>
        <taxon>Pseudomonadati</taxon>
        <taxon>Bacteroidota</taxon>
        <taxon>Sphingobacteriia</taxon>
        <taxon>Sphingobacteriales</taxon>
        <taxon>Sphingobacteriaceae</taxon>
        <taxon>Pedobacter</taxon>
    </lineage>
</organism>
<name>A0A286A879_9SPHI</name>
<dbReference type="InterPro" id="IPR007686">
    <property type="entry name" value="YutG/PgpA"/>
</dbReference>
<evidence type="ECO:0000313" key="4">
    <source>
        <dbReference type="Proteomes" id="UP000219281"/>
    </source>
</evidence>
<dbReference type="RefSeq" id="WP_240775109.1">
    <property type="nucleotide sequence ID" value="NZ_OCMT01000003.1"/>
</dbReference>
<dbReference type="GO" id="GO:0008962">
    <property type="term" value="F:phosphatidylglycerophosphatase activity"/>
    <property type="evidence" value="ECO:0007669"/>
    <property type="project" value="InterPro"/>
</dbReference>
<dbReference type="Pfam" id="PF04608">
    <property type="entry name" value="PgpA"/>
    <property type="match status" value="1"/>
</dbReference>
<dbReference type="InterPro" id="IPR026037">
    <property type="entry name" value="PgpA"/>
</dbReference>
<keyword evidence="1" id="KW-1133">Transmembrane helix</keyword>
<dbReference type="PIRSF" id="PIRSF006162">
    <property type="entry name" value="PgpA"/>
    <property type="match status" value="1"/>
</dbReference>
<keyword evidence="1" id="KW-0812">Transmembrane</keyword>
<keyword evidence="4" id="KW-1185">Reference proteome</keyword>
<sequence length="151" mass="16933">MIFHKIISTTLGIGYIGKGAGTYASIFTCVLWYYLQPNGYEPKLAPILITLLITLQGVRSANEVEVLWGKDHQRVVIDEVAGMCITLLFVPVEPKYVIAGLVLFRFFDILKPLGIRRLEKWPGGWGVMADDVLAGIYANIVLQIIIFFNIF</sequence>
<dbReference type="Proteomes" id="UP000219281">
    <property type="component" value="Unassembled WGS sequence"/>
</dbReference>
<dbReference type="PANTHER" id="PTHR36305">
    <property type="entry name" value="PHOSPHATIDYLGLYCEROPHOSPHATASE A"/>
    <property type="match status" value="1"/>
</dbReference>
<gene>
    <name evidence="3" type="ORF">SAMN06297358_2834</name>
</gene>
<feature type="transmembrane region" description="Helical" evidence="1">
    <location>
        <begin position="12"/>
        <end position="35"/>
    </location>
</feature>
<protein>
    <submittedName>
        <fullName evidence="3">Phosphatidylglycerophosphatase</fullName>
    </submittedName>
</protein>
<keyword evidence="1" id="KW-0472">Membrane</keyword>
<feature type="domain" description="YutG/PgpA" evidence="2">
    <location>
        <begin position="6"/>
        <end position="145"/>
    </location>
</feature>
<dbReference type="SUPFAM" id="SSF101307">
    <property type="entry name" value="YutG-like"/>
    <property type="match status" value="1"/>
</dbReference>
<accession>A0A286A879</accession>
<dbReference type="AlphaFoldDB" id="A0A286A879"/>
<proteinExistence type="predicted"/>
<evidence type="ECO:0000256" key="1">
    <source>
        <dbReference type="SAM" id="Phobius"/>
    </source>
</evidence>
<feature type="transmembrane region" description="Helical" evidence="1">
    <location>
        <begin position="127"/>
        <end position="150"/>
    </location>
</feature>
<evidence type="ECO:0000313" key="3">
    <source>
        <dbReference type="EMBL" id="SOD18114.1"/>
    </source>
</evidence>
<dbReference type="EMBL" id="OCMT01000003">
    <property type="protein sequence ID" value="SOD18114.1"/>
    <property type="molecule type" value="Genomic_DNA"/>
</dbReference>
<dbReference type="CDD" id="cd06971">
    <property type="entry name" value="PgpA"/>
    <property type="match status" value="1"/>
</dbReference>
<dbReference type="PANTHER" id="PTHR36305:SF1">
    <property type="entry name" value="PHOSPHATIDYLGLYCEROPHOSPHATASE A"/>
    <property type="match status" value="1"/>
</dbReference>
<evidence type="ECO:0000259" key="2">
    <source>
        <dbReference type="Pfam" id="PF04608"/>
    </source>
</evidence>
<dbReference type="GO" id="GO:0006629">
    <property type="term" value="P:lipid metabolic process"/>
    <property type="evidence" value="ECO:0007669"/>
    <property type="project" value="InterPro"/>
</dbReference>
<dbReference type="InterPro" id="IPR036681">
    <property type="entry name" value="PgpA-like_sf"/>
</dbReference>